<organism evidence="5 6">
    <name type="scientific">Candidatus Jorgensenbacteria bacterium CG11_big_fil_rev_8_21_14_0_20_38_23</name>
    <dbReference type="NCBI Taxonomy" id="1974594"/>
    <lineage>
        <taxon>Bacteria</taxon>
        <taxon>Candidatus Joergenseniibacteriota</taxon>
    </lineage>
</organism>
<keyword evidence="2 3" id="KW-0687">Ribonucleoprotein</keyword>
<reference evidence="5 6" key="1">
    <citation type="submission" date="2017-09" db="EMBL/GenBank/DDBJ databases">
        <title>Depth-based differentiation of microbial function through sediment-hosted aquifers and enrichment of novel symbionts in the deep terrestrial subsurface.</title>
        <authorList>
            <person name="Probst A.J."/>
            <person name="Ladd B."/>
            <person name="Jarett J.K."/>
            <person name="Geller-Mcgrath D.E."/>
            <person name="Sieber C.M."/>
            <person name="Emerson J.B."/>
            <person name="Anantharaman K."/>
            <person name="Thomas B.C."/>
            <person name="Malmstrom R."/>
            <person name="Stieglmeier M."/>
            <person name="Klingl A."/>
            <person name="Woyke T."/>
            <person name="Ryan C.M."/>
            <person name="Banfield J.F."/>
        </authorList>
    </citation>
    <scope>NUCLEOTIDE SEQUENCE [LARGE SCALE GENOMIC DNA]</scope>
    <source>
        <strain evidence="5">CG11_big_fil_rev_8_21_14_0_20_38_23</strain>
    </source>
</reference>
<feature type="region of interest" description="Disordered" evidence="4">
    <location>
        <begin position="82"/>
        <end position="109"/>
    </location>
</feature>
<dbReference type="Proteomes" id="UP000228867">
    <property type="component" value="Unassembled WGS sequence"/>
</dbReference>
<proteinExistence type="inferred from homology"/>
<sequence length="109" mass="12567">MLAIKFKRVGKKHQASFRIIVIEKRLKINSRFTADLGWFNPRQDSFKISEEEANHWLKVGAQPTDSVYNLFVRAGILKGPKKAVHKKPKTREVATEKPKTQVEIPVDKK</sequence>
<dbReference type="Pfam" id="PF00886">
    <property type="entry name" value="Ribosomal_S16"/>
    <property type="match status" value="1"/>
</dbReference>
<dbReference type="AlphaFoldDB" id="A0A2H0NHD3"/>
<dbReference type="GO" id="GO:0006412">
    <property type="term" value="P:translation"/>
    <property type="evidence" value="ECO:0007669"/>
    <property type="project" value="UniProtKB-UniRule"/>
</dbReference>
<evidence type="ECO:0000256" key="3">
    <source>
        <dbReference type="HAMAP-Rule" id="MF_00385"/>
    </source>
</evidence>
<dbReference type="PANTHER" id="PTHR12919">
    <property type="entry name" value="30S RIBOSOMAL PROTEIN S16"/>
    <property type="match status" value="1"/>
</dbReference>
<keyword evidence="1 3" id="KW-0689">Ribosomal protein</keyword>
<evidence type="ECO:0000256" key="2">
    <source>
        <dbReference type="ARBA" id="ARBA00023274"/>
    </source>
</evidence>
<evidence type="ECO:0000256" key="4">
    <source>
        <dbReference type="SAM" id="MobiDB-lite"/>
    </source>
</evidence>
<accession>A0A2H0NHD3</accession>
<comment type="caution">
    <text evidence="5">The sequence shown here is derived from an EMBL/GenBank/DDBJ whole genome shotgun (WGS) entry which is preliminary data.</text>
</comment>
<protein>
    <recommendedName>
        <fullName evidence="3">Small ribosomal subunit protein bS16</fullName>
    </recommendedName>
</protein>
<dbReference type="InterPro" id="IPR023803">
    <property type="entry name" value="Ribosomal_bS16_dom_sf"/>
</dbReference>
<gene>
    <name evidence="3 5" type="primary">rpsP</name>
    <name evidence="5" type="ORF">COV54_00695</name>
</gene>
<dbReference type="SUPFAM" id="SSF54565">
    <property type="entry name" value="Ribosomal protein S16"/>
    <property type="match status" value="1"/>
</dbReference>
<dbReference type="PANTHER" id="PTHR12919:SF20">
    <property type="entry name" value="SMALL RIBOSOMAL SUBUNIT PROTEIN BS16M"/>
    <property type="match status" value="1"/>
</dbReference>
<evidence type="ECO:0000256" key="1">
    <source>
        <dbReference type="ARBA" id="ARBA00022980"/>
    </source>
</evidence>
<dbReference type="GO" id="GO:0005737">
    <property type="term" value="C:cytoplasm"/>
    <property type="evidence" value="ECO:0007669"/>
    <property type="project" value="UniProtKB-ARBA"/>
</dbReference>
<evidence type="ECO:0000313" key="5">
    <source>
        <dbReference type="EMBL" id="PIR07516.1"/>
    </source>
</evidence>
<feature type="compositionally biased region" description="Basic and acidic residues" evidence="4">
    <location>
        <begin position="90"/>
        <end position="109"/>
    </location>
</feature>
<comment type="similarity">
    <text evidence="3">Belongs to the bacterial ribosomal protein bS16 family.</text>
</comment>
<dbReference type="NCBIfam" id="TIGR00002">
    <property type="entry name" value="S16"/>
    <property type="match status" value="1"/>
</dbReference>
<dbReference type="Gene3D" id="3.30.1320.10">
    <property type="match status" value="1"/>
</dbReference>
<name>A0A2H0NHD3_9BACT</name>
<dbReference type="GO" id="GO:0003735">
    <property type="term" value="F:structural constituent of ribosome"/>
    <property type="evidence" value="ECO:0007669"/>
    <property type="project" value="InterPro"/>
</dbReference>
<evidence type="ECO:0000313" key="6">
    <source>
        <dbReference type="Proteomes" id="UP000228867"/>
    </source>
</evidence>
<dbReference type="InterPro" id="IPR000307">
    <property type="entry name" value="Ribosomal_bS16"/>
</dbReference>
<dbReference type="EMBL" id="PCWR01000016">
    <property type="protein sequence ID" value="PIR07516.1"/>
    <property type="molecule type" value="Genomic_DNA"/>
</dbReference>
<dbReference type="HAMAP" id="MF_00385">
    <property type="entry name" value="Ribosomal_bS16"/>
    <property type="match status" value="1"/>
</dbReference>
<dbReference type="GO" id="GO:0015935">
    <property type="term" value="C:small ribosomal subunit"/>
    <property type="evidence" value="ECO:0007669"/>
    <property type="project" value="TreeGrafter"/>
</dbReference>